<evidence type="ECO:0008006" key="4">
    <source>
        <dbReference type="Google" id="ProtNLM"/>
    </source>
</evidence>
<evidence type="ECO:0000313" key="2">
    <source>
        <dbReference type="EMBL" id="MFD1646023.1"/>
    </source>
</evidence>
<accession>A0ABD6DKP4</accession>
<dbReference type="EMBL" id="JBHUDO010000002">
    <property type="protein sequence ID" value="MFD1646023.1"/>
    <property type="molecule type" value="Genomic_DNA"/>
</dbReference>
<keyword evidence="3" id="KW-1185">Reference proteome</keyword>
<evidence type="ECO:0000256" key="1">
    <source>
        <dbReference type="SAM" id="Coils"/>
    </source>
</evidence>
<evidence type="ECO:0000313" key="3">
    <source>
        <dbReference type="Proteomes" id="UP001597034"/>
    </source>
</evidence>
<proteinExistence type="predicted"/>
<dbReference type="Proteomes" id="UP001597034">
    <property type="component" value="Unassembled WGS sequence"/>
</dbReference>
<organism evidence="2 3">
    <name type="scientific">Haloarchaeobius litoreus</name>
    <dbReference type="NCBI Taxonomy" id="755306"/>
    <lineage>
        <taxon>Archaea</taxon>
        <taxon>Methanobacteriati</taxon>
        <taxon>Methanobacteriota</taxon>
        <taxon>Stenosarchaea group</taxon>
        <taxon>Halobacteria</taxon>
        <taxon>Halobacteriales</taxon>
        <taxon>Halorubellaceae</taxon>
        <taxon>Haloarchaeobius</taxon>
    </lineage>
</organism>
<dbReference type="AlphaFoldDB" id="A0ABD6DKP4"/>
<dbReference type="RefSeq" id="WP_256398453.1">
    <property type="nucleotide sequence ID" value="NZ_JANHJR010000001.1"/>
</dbReference>
<name>A0ABD6DKP4_9EURY</name>
<comment type="caution">
    <text evidence="2">The sequence shown here is derived from an EMBL/GenBank/DDBJ whole genome shotgun (WGS) entry which is preliminary data.</text>
</comment>
<keyword evidence="1" id="KW-0175">Coiled coil</keyword>
<feature type="coiled-coil region" evidence="1">
    <location>
        <begin position="187"/>
        <end position="214"/>
    </location>
</feature>
<sequence>MGRPPQYLRSIEGSEVAQNDLVAGILGESLRYGPEVLNGLHQPDFDGELVLSGDTELIAVQEKIDSQSEWELDWVFRDEDKYLIGYESKKGSSLSAKQLYNEAVELCRVATDEDVSLIIITDHSREPSIVADVRGRLQDEDLDIDIVWFSWDEFLSRVKELEPDHIQPQHEPLVSQLEQALSNEGYGEQFSRLLEFSEEEIERFKEQQDQLIGLIQDLDRLAPEVGLERYSSGRMEIYHWGGSKSLGTLTNSYNPLAPENIMVSFVPEGFSDHPEGRGTSSTYPGVHLHLFKPVIEVGIHLRPNKNEQHRQVLIESSEKFVSLAREYDLSLFSFWNSWGISNEHHNPEEIEEILTDNRLSADDGYKRLLFGKRINYQEEKTGFVKKILDHLELAFQFSWVENRELFYPGYNEE</sequence>
<reference evidence="2 3" key="1">
    <citation type="journal article" date="2019" name="Int. J. Syst. Evol. Microbiol.">
        <title>The Global Catalogue of Microorganisms (GCM) 10K type strain sequencing project: providing services to taxonomists for standard genome sequencing and annotation.</title>
        <authorList>
            <consortium name="The Broad Institute Genomics Platform"/>
            <consortium name="The Broad Institute Genome Sequencing Center for Infectious Disease"/>
            <person name="Wu L."/>
            <person name="Ma J."/>
        </authorList>
    </citation>
    <scope>NUCLEOTIDE SEQUENCE [LARGE SCALE GENOMIC DNA]</scope>
    <source>
        <strain evidence="2 3">CGMCC 1.10390</strain>
    </source>
</reference>
<protein>
    <recommendedName>
        <fullName evidence="4">PD-(D/E)XK nuclease superfamily protein</fullName>
    </recommendedName>
</protein>
<gene>
    <name evidence="2" type="ORF">ACFSBL_10045</name>
</gene>